<organism evidence="2 3">
    <name type="scientific">Pseudolycoriella hygida</name>
    <dbReference type="NCBI Taxonomy" id="35572"/>
    <lineage>
        <taxon>Eukaryota</taxon>
        <taxon>Metazoa</taxon>
        <taxon>Ecdysozoa</taxon>
        <taxon>Arthropoda</taxon>
        <taxon>Hexapoda</taxon>
        <taxon>Insecta</taxon>
        <taxon>Pterygota</taxon>
        <taxon>Neoptera</taxon>
        <taxon>Endopterygota</taxon>
        <taxon>Diptera</taxon>
        <taxon>Nematocera</taxon>
        <taxon>Sciaroidea</taxon>
        <taxon>Sciaridae</taxon>
        <taxon>Pseudolycoriella</taxon>
    </lineage>
</organism>
<accession>A0A9Q0MUF5</accession>
<reference evidence="2" key="1">
    <citation type="submission" date="2022-07" db="EMBL/GenBank/DDBJ databases">
        <authorList>
            <person name="Trinca V."/>
            <person name="Uliana J.V.C."/>
            <person name="Torres T.T."/>
            <person name="Ward R.J."/>
            <person name="Monesi N."/>
        </authorList>
    </citation>
    <scope>NUCLEOTIDE SEQUENCE</scope>
    <source>
        <strain evidence="2">HSMRA1968</strain>
        <tissue evidence="2">Whole embryos</tissue>
    </source>
</reference>
<keyword evidence="1" id="KW-0732">Signal</keyword>
<feature type="signal peptide" evidence="1">
    <location>
        <begin position="1"/>
        <end position="21"/>
    </location>
</feature>
<evidence type="ECO:0000313" key="2">
    <source>
        <dbReference type="EMBL" id="KAJ6636637.1"/>
    </source>
</evidence>
<proteinExistence type="predicted"/>
<dbReference type="Proteomes" id="UP001151699">
    <property type="component" value="Chromosome C"/>
</dbReference>
<evidence type="ECO:0000256" key="1">
    <source>
        <dbReference type="SAM" id="SignalP"/>
    </source>
</evidence>
<dbReference type="EMBL" id="WJQU01000004">
    <property type="protein sequence ID" value="KAJ6636637.1"/>
    <property type="molecule type" value="Genomic_DNA"/>
</dbReference>
<dbReference type="AlphaFoldDB" id="A0A9Q0MUF5"/>
<name>A0A9Q0MUF5_9DIPT</name>
<gene>
    <name evidence="2" type="ORF">Bhyg_15228</name>
</gene>
<protein>
    <submittedName>
        <fullName evidence="2">Uncharacterized protein</fullName>
    </submittedName>
</protein>
<feature type="chain" id="PRO_5040264570" evidence="1">
    <location>
        <begin position="22"/>
        <end position="98"/>
    </location>
</feature>
<keyword evidence="3" id="KW-1185">Reference proteome</keyword>
<sequence length="98" mass="10586">MGPKFVLFAAVCVCVMLVVSAAPQRDVNNNCARPDCHTTWGGCECQCGGERGGHCHCAFGREIGDCRHGGNHMICFPHAHEQQCVSRGIERPANPMFG</sequence>
<comment type="caution">
    <text evidence="2">The sequence shown here is derived from an EMBL/GenBank/DDBJ whole genome shotgun (WGS) entry which is preliminary data.</text>
</comment>
<evidence type="ECO:0000313" key="3">
    <source>
        <dbReference type="Proteomes" id="UP001151699"/>
    </source>
</evidence>